<feature type="domain" description="Glycoside hydrolase family 2 catalytic" evidence="5">
    <location>
        <begin position="281"/>
        <end position="408"/>
    </location>
</feature>
<evidence type="ECO:0000259" key="4">
    <source>
        <dbReference type="Pfam" id="PF00703"/>
    </source>
</evidence>
<dbReference type="SUPFAM" id="SSF51445">
    <property type="entry name" value="(Trans)glycosidases"/>
    <property type="match status" value="1"/>
</dbReference>
<dbReference type="Proteomes" id="UP001169242">
    <property type="component" value="Unassembled WGS sequence"/>
</dbReference>
<protein>
    <recommendedName>
        <fullName evidence="9">Beta-galactosidase</fullName>
    </recommendedName>
</protein>
<dbReference type="RefSeq" id="WP_271011369.1">
    <property type="nucleotide sequence ID" value="NZ_JAQIFT010000016.1"/>
</dbReference>
<dbReference type="InterPro" id="IPR008979">
    <property type="entry name" value="Galactose-bd-like_sf"/>
</dbReference>
<dbReference type="InterPro" id="IPR051913">
    <property type="entry name" value="GH2_Domain-Containing"/>
</dbReference>
<dbReference type="InterPro" id="IPR013783">
    <property type="entry name" value="Ig-like_fold"/>
</dbReference>
<name>A0AA42DL62_9FIRM</name>
<evidence type="ECO:0000313" key="7">
    <source>
        <dbReference type="EMBL" id="MDA3730870.1"/>
    </source>
</evidence>
<gene>
    <name evidence="7" type="ORF">PBV87_05070</name>
</gene>
<dbReference type="GO" id="GO:0005975">
    <property type="term" value="P:carbohydrate metabolic process"/>
    <property type="evidence" value="ECO:0007669"/>
    <property type="project" value="InterPro"/>
</dbReference>
<proteinExistence type="inferred from homology"/>
<evidence type="ECO:0000259" key="6">
    <source>
        <dbReference type="Pfam" id="PF18565"/>
    </source>
</evidence>
<feature type="domain" description="Glycoside hydrolase family 2 immunoglobulin-like beta-sandwich" evidence="4">
    <location>
        <begin position="171"/>
        <end position="273"/>
    </location>
</feature>
<evidence type="ECO:0000256" key="2">
    <source>
        <dbReference type="ARBA" id="ARBA00022801"/>
    </source>
</evidence>
<dbReference type="AlphaFoldDB" id="A0AA42DL62"/>
<reference evidence="7" key="1">
    <citation type="journal article" date="2023" name="Int. J. Syst. Evol. Microbiol.">
        <title>&lt;i&gt;Holtiella tumoricola&lt;/i&gt; gen. nov. sp. nov., isolated from a human clinical sample.</title>
        <authorList>
            <person name="Allen-Vercoe E."/>
            <person name="Daigneault M.C."/>
            <person name="Vancuren S.J."/>
            <person name="Cochrane K."/>
            <person name="O'Neal L.L."/>
            <person name="Sankaranarayanan K."/>
            <person name="Lawson P.A."/>
        </authorList>
    </citation>
    <scope>NUCLEOTIDE SEQUENCE</scope>
    <source>
        <strain evidence="7">CC70A</strain>
    </source>
</reference>
<accession>A0AA42DL62</accession>
<dbReference type="InterPro" id="IPR006102">
    <property type="entry name" value="Ig-like_GH2"/>
</dbReference>
<organism evidence="7 8">
    <name type="scientific">Holtiella tumoricola</name>
    <dbReference type="NCBI Taxonomy" id="3018743"/>
    <lineage>
        <taxon>Bacteria</taxon>
        <taxon>Bacillati</taxon>
        <taxon>Bacillota</taxon>
        <taxon>Clostridia</taxon>
        <taxon>Lachnospirales</taxon>
        <taxon>Cellulosilyticaceae</taxon>
        <taxon>Holtiella</taxon>
    </lineage>
</organism>
<evidence type="ECO:0008006" key="9">
    <source>
        <dbReference type="Google" id="ProtNLM"/>
    </source>
</evidence>
<dbReference type="InterPro" id="IPR040605">
    <property type="entry name" value="Glyco_hydro2_dom5"/>
</dbReference>
<dbReference type="Gene3D" id="2.60.40.10">
    <property type="entry name" value="Immunoglobulins"/>
    <property type="match status" value="3"/>
</dbReference>
<dbReference type="Gene3D" id="2.60.120.260">
    <property type="entry name" value="Galactose-binding domain-like"/>
    <property type="match status" value="1"/>
</dbReference>
<dbReference type="InterPro" id="IPR017853">
    <property type="entry name" value="GH"/>
</dbReference>
<dbReference type="Pfam" id="PF18565">
    <property type="entry name" value="Glyco_hydro2_C5"/>
    <property type="match status" value="1"/>
</dbReference>
<comment type="caution">
    <text evidence="7">The sequence shown here is derived from an EMBL/GenBank/DDBJ whole genome shotgun (WGS) entry which is preliminary data.</text>
</comment>
<evidence type="ECO:0000256" key="3">
    <source>
        <dbReference type="ARBA" id="ARBA00023295"/>
    </source>
</evidence>
<dbReference type="PANTHER" id="PTHR42732:SF1">
    <property type="entry name" value="BETA-MANNOSIDASE"/>
    <property type="match status" value="1"/>
</dbReference>
<keyword evidence="2" id="KW-0378">Hydrolase</keyword>
<keyword evidence="8" id="KW-1185">Reference proteome</keyword>
<comment type="similarity">
    <text evidence="1">Belongs to the glycosyl hydrolase 2 family.</text>
</comment>
<sequence length="765" mass="87636">MTRIIQNLNNDWSFQLGSEERQTKKVHLPHTVELTPAISSGCINYQGLCTYYKEMMMPLELQYKKVIIEFDGAMGVSKLYINGELVKTHYCGYTPLVQNITAYIKWGEINEIKVELDNSDNEDVPPGRPQGTLDFTYDGGLYREARLYFVEPLHITHALLANEVAGGGIFVSYKDVTHESALVNVKTHVQNETQEEKNFEIEQQIIDIRGTCISSTKSCVTLKNDKAQHFEQELKVEHPELWSPETPYLYELVTTVRCEGVVYDEITTKIGIRTFKFTYDQGIIFNGVSRRISGANYHHTHVYIGNALPESVLRRDALKLRQAGFKNIRSHYPLTPAFVDACNEYGLTLIVSAPGWQWFKEGIFAQRAQANVRDMIRWQRNNPCIIIWEPMLNESFMSEDFKQALQHIVHEEYPYEDCYTASDNGPTDIQYKEFDENMLDPEGDEYELSNKEHVPVWVREYNDRPDDWDNQSCAWRTPRGWGEEGMLRAVDRSIGLDPQCRRQNYVNMVNDDKICGYGVWPGIEHNRGYQVTPCWGGTLDLYRVPKFTYYFYQSQQDIEEVGVVLFIANYWSEISSNDVTVYSNAERVRLYHNDELVEEIGPDEVAVKHPPFTFKNVRNRYKQRGRSTIRVEALVGEEVVATATRKSPGVQRKLQLEADFMDIPLLADGSDLVMVYCKVVDDSGNVVPMTADQYPIRFTVEGEGEIVGDETIGANPIRPEGGIAGVFVRSTTTPGMIKVKAQMHWKQNASCAIKPDEIIFESFAK</sequence>
<evidence type="ECO:0000256" key="1">
    <source>
        <dbReference type="ARBA" id="ARBA00007401"/>
    </source>
</evidence>
<evidence type="ECO:0000259" key="5">
    <source>
        <dbReference type="Pfam" id="PF02836"/>
    </source>
</evidence>
<feature type="domain" description="Glycoside hydrolase family 2" evidence="6">
    <location>
        <begin position="665"/>
        <end position="743"/>
    </location>
</feature>
<dbReference type="Gene3D" id="3.20.20.80">
    <property type="entry name" value="Glycosidases"/>
    <property type="match status" value="1"/>
</dbReference>
<evidence type="ECO:0000313" key="8">
    <source>
        <dbReference type="Proteomes" id="UP001169242"/>
    </source>
</evidence>
<dbReference type="SUPFAM" id="SSF49785">
    <property type="entry name" value="Galactose-binding domain-like"/>
    <property type="match status" value="1"/>
</dbReference>
<dbReference type="GO" id="GO:0004553">
    <property type="term" value="F:hydrolase activity, hydrolyzing O-glycosyl compounds"/>
    <property type="evidence" value="ECO:0007669"/>
    <property type="project" value="InterPro"/>
</dbReference>
<dbReference type="InterPro" id="IPR006103">
    <property type="entry name" value="Glyco_hydro_2_cat"/>
</dbReference>
<keyword evidence="3" id="KW-0326">Glycosidase</keyword>
<dbReference type="Pfam" id="PF00703">
    <property type="entry name" value="Glyco_hydro_2"/>
    <property type="match status" value="1"/>
</dbReference>
<dbReference type="SUPFAM" id="SSF49303">
    <property type="entry name" value="beta-Galactosidase/glucuronidase domain"/>
    <property type="match status" value="1"/>
</dbReference>
<dbReference type="InterPro" id="IPR036156">
    <property type="entry name" value="Beta-gal/glucu_dom_sf"/>
</dbReference>
<dbReference type="Pfam" id="PF02836">
    <property type="entry name" value="Glyco_hydro_2_C"/>
    <property type="match status" value="1"/>
</dbReference>
<dbReference type="PANTHER" id="PTHR42732">
    <property type="entry name" value="BETA-GALACTOSIDASE"/>
    <property type="match status" value="1"/>
</dbReference>
<dbReference type="EMBL" id="JAQIFT010000016">
    <property type="protein sequence ID" value="MDA3730870.1"/>
    <property type="molecule type" value="Genomic_DNA"/>
</dbReference>